<dbReference type="RefSeq" id="WP_064885401.1">
    <property type="nucleotide sequence ID" value="NZ_LZSX01000096.1"/>
</dbReference>
<reference evidence="7 8" key="1">
    <citation type="submission" date="2016-06" db="EMBL/GenBank/DDBJ databases">
        <authorList>
            <person name="Kjaerup R.B."/>
            <person name="Dalgaard T.S."/>
            <person name="Juul-Madsen H.R."/>
        </authorList>
    </citation>
    <scope>NUCLEOTIDE SEQUENCE [LARGE SCALE GENOMIC DNA]</scope>
    <source>
        <strain evidence="7 8">852002-51834_SCH5396731</strain>
    </source>
</reference>
<dbReference type="AlphaFoldDB" id="A0A1A0V835"/>
<dbReference type="NCBIfam" id="TIGR00027">
    <property type="entry name" value="mthyl_TIGR00027"/>
    <property type="match status" value="1"/>
</dbReference>
<organism evidence="7 8">
    <name type="scientific">Mycobacterium colombiense</name>
    <dbReference type="NCBI Taxonomy" id="339268"/>
    <lineage>
        <taxon>Bacteria</taxon>
        <taxon>Bacillati</taxon>
        <taxon>Actinomycetota</taxon>
        <taxon>Actinomycetes</taxon>
        <taxon>Mycobacteriales</taxon>
        <taxon>Mycobacteriaceae</taxon>
        <taxon>Mycobacterium</taxon>
        <taxon>Mycobacterium avium complex (MAC)</taxon>
    </lineage>
</organism>
<protein>
    <recommendedName>
        <fullName evidence="6">S-adenosyl-L-methionine-dependent methyltransferase</fullName>
        <ecNumber evidence="6">2.1.1.-</ecNumber>
    </recommendedName>
</protein>
<dbReference type="Gene3D" id="3.40.50.150">
    <property type="entry name" value="Vaccinia Virus protein VP39"/>
    <property type="match status" value="1"/>
</dbReference>
<dbReference type="InterPro" id="IPR011610">
    <property type="entry name" value="SAM_mthyl_Trfase_ML2640-like"/>
</dbReference>
<evidence type="ECO:0000256" key="3">
    <source>
        <dbReference type="ARBA" id="ARBA00022603"/>
    </source>
</evidence>
<comment type="similarity">
    <text evidence="2 6">Belongs to the UPF0677 family.</text>
</comment>
<evidence type="ECO:0000313" key="8">
    <source>
        <dbReference type="Proteomes" id="UP000091914"/>
    </source>
</evidence>
<dbReference type="Pfam" id="PF04072">
    <property type="entry name" value="LCM"/>
    <property type="match status" value="1"/>
</dbReference>
<evidence type="ECO:0000313" key="7">
    <source>
        <dbReference type="EMBL" id="OBB79389.1"/>
    </source>
</evidence>
<dbReference type="GO" id="GO:0008168">
    <property type="term" value="F:methyltransferase activity"/>
    <property type="evidence" value="ECO:0007669"/>
    <property type="project" value="UniProtKB-UniRule"/>
</dbReference>
<dbReference type="EC" id="2.1.1.-" evidence="6"/>
<evidence type="ECO:0000256" key="4">
    <source>
        <dbReference type="ARBA" id="ARBA00022679"/>
    </source>
</evidence>
<keyword evidence="5 6" id="KW-0949">S-adenosyl-L-methionine</keyword>
<dbReference type="Proteomes" id="UP000091914">
    <property type="component" value="Unassembled WGS sequence"/>
</dbReference>
<comment type="caution">
    <text evidence="7">The sequence shown here is derived from an EMBL/GenBank/DDBJ whole genome shotgun (WGS) entry which is preliminary data.</text>
</comment>
<accession>A0A1A0V835</accession>
<dbReference type="EMBL" id="LZSX01000096">
    <property type="protein sequence ID" value="OBB79389.1"/>
    <property type="molecule type" value="Genomic_DNA"/>
</dbReference>
<keyword evidence="3 6" id="KW-0489">Methyltransferase</keyword>
<keyword evidence="4 7" id="KW-0808">Transferase</keyword>
<dbReference type="InterPro" id="IPR029063">
    <property type="entry name" value="SAM-dependent_MTases_sf"/>
</dbReference>
<evidence type="ECO:0000256" key="5">
    <source>
        <dbReference type="ARBA" id="ARBA00022691"/>
    </source>
</evidence>
<dbReference type="GO" id="GO:0032259">
    <property type="term" value="P:methylation"/>
    <property type="evidence" value="ECO:0007669"/>
    <property type="project" value="UniProtKB-KW"/>
</dbReference>
<sequence length="296" mass="31576">MARTDDDTWDLASSVGTTATLVAAARALASKQPEPLINDPYADALVKAVGLDSCSRFADGVLGESGVDLRRLCEPIVVRTRFFDDFFTVAGESGIRQAVILASGLDTRAYRLKWAAESIVLEIDQPRVIEFKTATLAALGVTPAADLRTVGVDLRGDWPQALRASGFDATRPTAWIAEGLLMYLSPQAQDRLLDNITALSAQGSRLATDDIDSTAMSGDWANQLTGRLNRAGSNVDLTELFDPAERNSAREYLATHGWRASVISAIDAHVANGFAPPDDEPGPPTGPGYVTAVLDC</sequence>
<evidence type="ECO:0000256" key="6">
    <source>
        <dbReference type="RuleBase" id="RU362030"/>
    </source>
</evidence>
<name>A0A1A0V835_9MYCO</name>
<evidence type="ECO:0000256" key="2">
    <source>
        <dbReference type="ARBA" id="ARBA00008138"/>
    </source>
</evidence>
<evidence type="ECO:0000256" key="1">
    <source>
        <dbReference type="ARBA" id="ARBA00003907"/>
    </source>
</evidence>
<gene>
    <name evidence="7" type="ORF">A5760_20900</name>
</gene>
<dbReference type="SUPFAM" id="SSF53335">
    <property type="entry name" value="S-adenosyl-L-methionine-dependent methyltransferases"/>
    <property type="match status" value="1"/>
</dbReference>
<proteinExistence type="inferred from homology"/>
<dbReference type="OrthoDB" id="9806164at2"/>
<dbReference type="PANTHER" id="PTHR43619">
    <property type="entry name" value="S-ADENOSYL-L-METHIONINE-DEPENDENT METHYLTRANSFERASE YKTD-RELATED"/>
    <property type="match status" value="1"/>
</dbReference>
<comment type="function">
    <text evidence="1 6">Exhibits S-adenosyl-L-methionine-dependent methyltransferase activity.</text>
</comment>
<dbReference type="PANTHER" id="PTHR43619:SF2">
    <property type="entry name" value="S-ADENOSYL-L-METHIONINE-DEPENDENT METHYLTRANSFERASES SUPERFAMILY PROTEIN"/>
    <property type="match status" value="1"/>
</dbReference>
<dbReference type="InterPro" id="IPR007213">
    <property type="entry name" value="Ppm1/Ppm2/Tcmp"/>
</dbReference>